<dbReference type="InterPro" id="IPR029061">
    <property type="entry name" value="THDP-binding"/>
</dbReference>
<protein>
    <submittedName>
        <fullName evidence="6">Transketolase, central region</fullName>
    </submittedName>
</protein>
<dbReference type="PROSITE" id="PS00802">
    <property type="entry name" value="TRANSKETOLASE_2"/>
    <property type="match status" value="1"/>
</dbReference>
<dbReference type="EMBL" id="LCKQ01000001">
    <property type="protein sequence ID" value="KKU04237.1"/>
    <property type="molecule type" value="Genomic_DNA"/>
</dbReference>
<comment type="cofactor">
    <cofactor evidence="1">
        <name>thiamine diphosphate</name>
        <dbReference type="ChEBI" id="CHEBI:58937"/>
    </cofactor>
</comment>
<dbReference type="InterPro" id="IPR005475">
    <property type="entry name" value="Transketolase-like_Pyr-bd"/>
</dbReference>
<evidence type="ECO:0000256" key="3">
    <source>
        <dbReference type="ARBA" id="ARBA00022679"/>
    </source>
</evidence>
<sequence length="331" mass="35843">MLNKKAKLSKKIFEKDIETVANRQGYGEGLVIAGEKDERVVVLCADLTESTRSILFKEKFPERFIEVGVAEQALATIAAGMANYGKIPFISSYAAFSPGRNWEQIRTTIALNDVPVKIAGAHAGLTVGPDGATHQMLEDIALMRAMPNMTVIVPADAVEAKKATLEAAKSEHPVYIRLAREKTPVITSEDTPFKIGRAEIFWEAKDPQVAIIACGPLVYEALLAAKSLDDGGIEALVINSHTVKPIDEKEIIRAAKITGAVVTVEEHQITGGLGGAVAEVLARNYPVPMEFVGMPDSFGESGSPDELLEKYKMKSKDIMEAVKKVIARKNI</sequence>
<dbReference type="CDD" id="cd07033">
    <property type="entry name" value="TPP_PYR_DXS_TK_like"/>
    <property type="match status" value="1"/>
</dbReference>
<evidence type="ECO:0000313" key="6">
    <source>
        <dbReference type="EMBL" id="KKU04237.1"/>
    </source>
</evidence>
<dbReference type="Gene3D" id="3.40.50.920">
    <property type="match status" value="1"/>
</dbReference>
<keyword evidence="4" id="KW-0786">Thiamine pyrophosphate</keyword>
<reference evidence="6 7" key="1">
    <citation type="journal article" date="2015" name="Nature">
        <title>rRNA introns, odd ribosomes, and small enigmatic genomes across a large radiation of phyla.</title>
        <authorList>
            <person name="Brown C.T."/>
            <person name="Hug L.A."/>
            <person name="Thomas B.C."/>
            <person name="Sharon I."/>
            <person name="Castelle C.J."/>
            <person name="Singh A."/>
            <person name="Wilkins M.J."/>
            <person name="Williams K.H."/>
            <person name="Banfield J.F."/>
        </authorList>
    </citation>
    <scope>NUCLEOTIDE SEQUENCE [LARGE SCALE GENOMIC DNA]</scope>
</reference>
<dbReference type="InterPro" id="IPR051157">
    <property type="entry name" value="PDH/Transketolase"/>
</dbReference>
<dbReference type="SUPFAM" id="SSF52518">
    <property type="entry name" value="Thiamin diphosphate-binding fold (THDP-binding)"/>
    <property type="match status" value="1"/>
</dbReference>
<dbReference type="SMART" id="SM00861">
    <property type="entry name" value="Transket_pyr"/>
    <property type="match status" value="1"/>
</dbReference>
<evidence type="ECO:0000313" key="7">
    <source>
        <dbReference type="Proteomes" id="UP000034086"/>
    </source>
</evidence>
<dbReference type="SUPFAM" id="SSF52922">
    <property type="entry name" value="TK C-terminal domain-like"/>
    <property type="match status" value="1"/>
</dbReference>
<dbReference type="GO" id="GO:0016740">
    <property type="term" value="F:transferase activity"/>
    <property type="evidence" value="ECO:0007669"/>
    <property type="project" value="UniProtKB-KW"/>
</dbReference>
<name>A0A0G1M820_9BACT</name>
<comment type="similarity">
    <text evidence="2">Belongs to the transketolase family.</text>
</comment>
<dbReference type="FunFam" id="3.40.50.970:FF:000129">
    <property type="entry name" value="Transketolase"/>
    <property type="match status" value="1"/>
</dbReference>
<dbReference type="Gene3D" id="3.40.50.970">
    <property type="match status" value="1"/>
</dbReference>
<dbReference type="Pfam" id="PF02779">
    <property type="entry name" value="Transket_pyr"/>
    <property type="match status" value="1"/>
</dbReference>
<dbReference type="AlphaFoldDB" id="A0A0G1M820"/>
<evidence type="ECO:0000259" key="5">
    <source>
        <dbReference type="SMART" id="SM00861"/>
    </source>
</evidence>
<dbReference type="InterPro" id="IPR033248">
    <property type="entry name" value="Transketolase_C"/>
</dbReference>
<dbReference type="Proteomes" id="UP000034086">
    <property type="component" value="Unassembled WGS sequence"/>
</dbReference>
<accession>A0A0G1M820</accession>
<dbReference type="InterPro" id="IPR009014">
    <property type="entry name" value="Transketo_C/PFOR_II"/>
</dbReference>
<evidence type="ECO:0000256" key="2">
    <source>
        <dbReference type="ARBA" id="ARBA00007131"/>
    </source>
</evidence>
<dbReference type="PATRIC" id="fig|1618598.3.peg.22"/>
<evidence type="ECO:0000256" key="4">
    <source>
        <dbReference type="ARBA" id="ARBA00023052"/>
    </source>
</evidence>
<dbReference type="InterPro" id="IPR020826">
    <property type="entry name" value="Transketolase_BS"/>
</dbReference>
<evidence type="ECO:0000256" key="1">
    <source>
        <dbReference type="ARBA" id="ARBA00001964"/>
    </source>
</evidence>
<proteinExistence type="inferred from homology"/>
<comment type="caution">
    <text evidence="6">The sequence shown here is derived from an EMBL/GenBank/DDBJ whole genome shotgun (WGS) entry which is preliminary data.</text>
</comment>
<dbReference type="PANTHER" id="PTHR43825">
    <property type="entry name" value="PYRUVATE DEHYDROGENASE E1 COMPONENT"/>
    <property type="match status" value="1"/>
</dbReference>
<feature type="domain" description="Transketolase-like pyrimidine-binding" evidence="5">
    <location>
        <begin position="20"/>
        <end position="185"/>
    </location>
</feature>
<gene>
    <name evidence="6" type="ORF">UX03_C0001G0022</name>
</gene>
<dbReference type="PANTHER" id="PTHR43825:SF1">
    <property type="entry name" value="TRANSKETOLASE-LIKE PYRIMIDINE-BINDING DOMAIN-CONTAINING PROTEIN"/>
    <property type="match status" value="1"/>
</dbReference>
<dbReference type="Pfam" id="PF02780">
    <property type="entry name" value="Transketolase_C"/>
    <property type="match status" value="1"/>
</dbReference>
<keyword evidence="3" id="KW-0808">Transferase</keyword>
<organism evidence="6 7">
    <name type="scientific">Candidatus Woesebacteria bacterium GW2011_GWE1_45_18</name>
    <dbReference type="NCBI Taxonomy" id="1618598"/>
    <lineage>
        <taxon>Bacteria</taxon>
        <taxon>Candidatus Woeseibacteriota</taxon>
    </lineage>
</organism>